<dbReference type="RefSeq" id="WP_190480665.1">
    <property type="nucleotide sequence ID" value="NZ_JACJSG010000112.1"/>
</dbReference>
<reference evidence="1 2" key="1">
    <citation type="journal article" date="2020" name="ISME J.">
        <title>Comparative genomics reveals insights into cyanobacterial evolution and habitat adaptation.</title>
        <authorList>
            <person name="Chen M.Y."/>
            <person name="Teng W.K."/>
            <person name="Zhao L."/>
            <person name="Hu C.X."/>
            <person name="Zhou Y.K."/>
            <person name="Han B.P."/>
            <person name="Song L.R."/>
            <person name="Shu W.S."/>
        </authorList>
    </citation>
    <scope>NUCLEOTIDE SEQUENCE [LARGE SCALE GENOMIC DNA]</scope>
    <source>
        <strain evidence="1 2">FACHB-119</strain>
    </source>
</reference>
<keyword evidence="2" id="KW-1185">Reference proteome</keyword>
<organism evidence="1 2">
    <name type="scientific">Anabaena azotica FACHB-119</name>
    <dbReference type="NCBI Taxonomy" id="947527"/>
    <lineage>
        <taxon>Bacteria</taxon>
        <taxon>Bacillati</taxon>
        <taxon>Cyanobacteriota</taxon>
        <taxon>Cyanophyceae</taxon>
        <taxon>Nostocales</taxon>
        <taxon>Nostocaceae</taxon>
        <taxon>Anabaena</taxon>
        <taxon>Anabaena azotica</taxon>
    </lineage>
</organism>
<protein>
    <submittedName>
        <fullName evidence="1">Uncharacterized protein</fullName>
    </submittedName>
</protein>
<accession>A0ABR8DHT9</accession>
<evidence type="ECO:0000313" key="1">
    <source>
        <dbReference type="EMBL" id="MBD2505656.1"/>
    </source>
</evidence>
<proteinExistence type="predicted"/>
<evidence type="ECO:0000313" key="2">
    <source>
        <dbReference type="Proteomes" id="UP000661112"/>
    </source>
</evidence>
<comment type="caution">
    <text evidence="1">The sequence shown here is derived from an EMBL/GenBank/DDBJ whole genome shotgun (WGS) entry which is preliminary data.</text>
</comment>
<gene>
    <name evidence="1" type="ORF">H6G83_34560</name>
</gene>
<dbReference type="EMBL" id="JACJSG010000112">
    <property type="protein sequence ID" value="MBD2505656.1"/>
    <property type="molecule type" value="Genomic_DNA"/>
</dbReference>
<name>A0ABR8DHT9_9NOST</name>
<sequence>MSYKLTITLLGIETPERDRLPNWLQQPLPQPCVALLVIGSSHRASDRFSRI</sequence>
<dbReference type="Proteomes" id="UP000661112">
    <property type="component" value="Unassembled WGS sequence"/>
</dbReference>